<evidence type="ECO:0000313" key="2">
    <source>
        <dbReference type="EMBL" id="MTV74946.1"/>
    </source>
</evidence>
<feature type="domain" description="DHHA1" evidence="1">
    <location>
        <begin position="14"/>
        <end position="109"/>
    </location>
</feature>
<accession>A0A6G2DEF2</accession>
<dbReference type="PANTHER" id="PTHR30255:SF2">
    <property type="entry name" value="SINGLE-STRANDED-DNA-SPECIFIC EXONUCLEASE RECJ"/>
    <property type="match status" value="1"/>
</dbReference>
<comment type="caution">
    <text evidence="2">The sequence shown here is derived from an EMBL/GenBank/DDBJ whole genome shotgun (WGS) entry which is preliminary data.</text>
</comment>
<dbReference type="InterPro" id="IPR003156">
    <property type="entry name" value="DHHA1_dom"/>
</dbReference>
<dbReference type="GO" id="GO:0004527">
    <property type="term" value="F:exonuclease activity"/>
    <property type="evidence" value="ECO:0007669"/>
    <property type="project" value="UniProtKB-KW"/>
</dbReference>
<sequence length="125" mass="13462">SIYEEAKTMVDPEKKVQVLAKEGWNPGVLGIVAGRLLEELGQTVIVLNIEDGRAKGSARSVEAVDIFEALDPHRDLFIAFGGHAGAAGMTLEVEQLSDLSQVLEDYVREKGADAGGKNKLNLDEE</sequence>
<dbReference type="Pfam" id="PF02272">
    <property type="entry name" value="DHHA1"/>
    <property type="match status" value="1"/>
</dbReference>
<keyword evidence="2" id="KW-0269">Exonuclease</keyword>
<feature type="non-terminal residue" evidence="2">
    <location>
        <position position="1"/>
    </location>
</feature>
<evidence type="ECO:0000313" key="3">
    <source>
        <dbReference type="Proteomes" id="UP000483094"/>
    </source>
</evidence>
<dbReference type="Gene3D" id="3.10.310.30">
    <property type="match status" value="1"/>
</dbReference>
<dbReference type="SUPFAM" id="SSF64182">
    <property type="entry name" value="DHH phosphoesterases"/>
    <property type="match status" value="1"/>
</dbReference>
<organism evidence="2 3">
    <name type="scientific">Streptococcus pneumoniae</name>
    <dbReference type="NCBI Taxonomy" id="1313"/>
    <lineage>
        <taxon>Bacteria</taxon>
        <taxon>Bacillati</taxon>
        <taxon>Bacillota</taxon>
        <taxon>Bacilli</taxon>
        <taxon>Lactobacillales</taxon>
        <taxon>Streptococcaceae</taxon>
        <taxon>Streptococcus</taxon>
    </lineage>
</organism>
<protein>
    <submittedName>
        <fullName evidence="2">Single-stranded-DNA-specific exonuclease RecJ</fullName>
    </submittedName>
</protein>
<name>A0A6G2DEF2_STREE</name>
<feature type="non-terminal residue" evidence="2">
    <location>
        <position position="125"/>
    </location>
</feature>
<keyword evidence="2" id="KW-0378">Hydrolase</keyword>
<evidence type="ECO:0000259" key="1">
    <source>
        <dbReference type="Pfam" id="PF02272"/>
    </source>
</evidence>
<keyword evidence="2" id="KW-0540">Nuclease</keyword>
<gene>
    <name evidence="2" type="ORF">GM540_13425</name>
</gene>
<dbReference type="InterPro" id="IPR051673">
    <property type="entry name" value="SSDNA_exonuclease_RecJ"/>
</dbReference>
<dbReference type="GO" id="GO:0003676">
    <property type="term" value="F:nucleic acid binding"/>
    <property type="evidence" value="ECO:0007669"/>
    <property type="project" value="InterPro"/>
</dbReference>
<dbReference type="Proteomes" id="UP000483094">
    <property type="component" value="Unassembled WGS sequence"/>
</dbReference>
<proteinExistence type="predicted"/>
<reference evidence="2 3" key="1">
    <citation type="submission" date="2019-11" db="EMBL/GenBank/DDBJ databases">
        <title>Growth characteristics of pneumococcus vary with the chemical composition of the capsule and with environmental conditions.</title>
        <authorList>
            <person name="Tothpal A."/>
            <person name="Desobry K."/>
            <person name="Joshi S."/>
            <person name="Wyllie A.L."/>
            <person name="Weinberger D.M."/>
        </authorList>
    </citation>
    <scope>NUCLEOTIDE SEQUENCE [LARGE SCALE GENOMIC DNA]</scope>
    <source>
        <strain evidence="3">pnumococcus19F</strain>
    </source>
</reference>
<dbReference type="PANTHER" id="PTHR30255">
    <property type="entry name" value="SINGLE-STRANDED-DNA-SPECIFIC EXONUCLEASE RECJ"/>
    <property type="match status" value="1"/>
</dbReference>
<dbReference type="AlphaFoldDB" id="A0A6G2DEF2"/>
<dbReference type="InterPro" id="IPR038763">
    <property type="entry name" value="DHH_sf"/>
</dbReference>
<dbReference type="EMBL" id="WNHQ01001599">
    <property type="protein sequence ID" value="MTV74946.1"/>
    <property type="molecule type" value="Genomic_DNA"/>
</dbReference>